<organism evidence="1 2">
    <name type="scientific">Necator americanus</name>
    <name type="common">Human hookworm</name>
    <dbReference type="NCBI Taxonomy" id="51031"/>
    <lineage>
        <taxon>Eukaryota</taxon>
        <taxon>Metazoa</taxon>
        <taxon>Ecdysozoa</taxon>
        <taxon>Nematoda</taxon>
        <taxon>Chromadorea</taxon>
        <taxon>Rhabditida</taxon>
        <taxon>Rhabditina</taxon>
        <taxon>Rhabditomorpha</taxon>
        <taxon>Strongyloidea</taxon>
        <taxon>Ancylostomatidae</taxon>
        <taxon>Bunostominae</taxon>
        <taxon>Necator</taxon>
    </lineage>
</organism>
<dbReference type="AlphaFoldDB" id="W2TYM7"/>
<dbReference type="KEGG" id="nai:NECAME_00039"/>
<dbReference type="EMBL" id="KI657455">
    <property type="protein sequence ID" value="ETN87180.1"/>
    <property type="molecule type" value="Genomic_DNA"/>
</dbReference>
<sequence length="71" mass="8386">MVSSVKQKERIHQLVIFVFVIPPRIRNKKSRRKNGTQKICDEDFLSIKMDSRQIISTQNDKENKNPTIFVI</sequence>
<name>W2TYM7_NECAM</name>
<protein>
    <submittedName>
        <fullName evidence="1">Uncharacterized protein</fullName>
    </submittedName>
</protein>
<gene>
    <name evidence="1" type="ORF">NECAME_00039</name>
</gene>
<reference evidence="2" key="1">
    <citation type="journal article" date="2014" name="Nat. Genet.">
        <title>Genome of the human hookworm Necator americanus.</title>
        <authorList>
            <person name="Tang Y.T."/>
            <person name="Gao X."/>
            <person name="Rosa B.A."/>
            <person name="Abubucker S."/>
            <person name="Hallsworth-Pepin K."/>
            <person name="Martin J."/>
            <person name="Tyagi R."/>
            <person name="Heizer E."/>
            <person name="Zhang X."/>
            <person name="Bhonagiri-Palsikar V."/>
            <person name="Minx P."/>
            <person name="Warren W.C."/>
            <person name="Wang Q."/>
            <person name="Zhan B."/>
            <person name="Hotez P.J."/>
            <person name="Sternberg P.W."/>
            <person name="Dougall A."/>
            <person name="Gaze S.T."/>
            <person name="Mulvenna J."/>
            <person name="Sotillo J."/>
            <person name="Ranganathan S."/>
            <person name="Rabelo E.M."/>
            <person name="Wilson R.K."/>
            <person name="Felgner P.L."/>
            <person name="Bethony J."/>
            <person name="Hawdon J.M."/>
            <person name="Gasser R.B."/>
            <person name="Loukas A."/>
            <person name="Mitreva M."/>
        </authorList>
    </citation>
    <scope>NUCLEOTIDE SEQUENCE [LARGE SCALE GENOMIC DNA]</scope>
</reference>
<dbReference type="Proteomes" id="UP000053676">
    <property type="component" value="Unassembled WGS sequence"/>
</dbReference>
<evidence type="ECO:0000313" key="2">
    <source>
        <dbReference type="Proteomes" id="UP000053676"/>
    </source>
</evidence>
<accession>W2TYM7</accession>
<proteinExistence type="predicted"/>
<evidence type="ECO:0000313" key="1">
    <source>
        <dbReference type="EMBL" id="ETN87180.1"/>
    </source>
</evidence>
<keyword evidence="2" id="KW-1185">Reference proteome</keyword>